<evidence type="ECO:0008006" key="4">
    <source>
        <dbReference type="Google" id="ProtNLM"/>
    </source>
</evidence>
<evidence type="ECO:0000313" key="2">
    <source>
        <dbReference type="EMBL" id="VTR43880.1"/>
    </source>
</evidence>
<evidence type="ECO:0000256" key="1">
    <source>
        <dbReference type="SAM" id="Phobius"/>
    </source>
</evidence>
<gene>
    <name evidence="2" type="ORF">NCTC11429_02942</name>
</gene>
<proteinExistence type="predicted"/>
<protein>
    <recommendedName>
        <fullName evidence="4">DUF4961 domain-containing protein</fullName>
    </recommendedName>
</protein>
<dbReference type="Proteomes" id="UP000308196">
    <property type="component" value="Chromosome"/>
</dbReference>
<name>A0A4U9VAV6_9SPHI</name>
<dbReference type="KEGG" id="stha:NCTC11429_02942"/>
<dbReference type="AlphaFoldDB" id="A0A4U9VAV6"/>
<dbReference type="Pfam" id="PF16328">
    <property type="entry name" value="DUF4961"/>
    <property type="match status" value="1"/>
</dbReference>
<sequence length="329" mass="36145">MKKIKKYAIYAFCAIGLFVTVFLVQCGLKAISVTVPASAAVNERVTFTMHCGAEPRIQGGGSYTTQLVAGIMVPKGWNARKNLTMSFTSPKGNGTMRIIPDSELEPVSGLSWHQAARKMFGIGPNLVDDMEWIVFLSTQAYSFVNNEDIDFTVKAECNVGAENMLVSLGFYIGSSIENLRPEDTDYKKFTFSAPFEVTGGEGDLIDFINPQLGTVQPVKSLDNDIITLTFDGGVAHTVLDGAEAVYLQVKAIDESGKVIAEVSKPAAETALKDIGGKKYLLDIWPRGFFKLDKDLHIARLEYFYTDATGSKRVGYGNTDQPFKYTFRCE</sequence>
<dbReference type="EMBL" id="LR590484">
    <property type="protein sequence ID" value="VTR43880.1"/>
    <property type="molecule type" value="Genomic_DNA"/>
</dbReference>
<evidence type="ECO:0000313" key="3">
    <source>
        <dbReference type="Proteomes" id="UP000308196"/>
    </source>
</evidence>
<dbReference type="InterPro" id="IPR032522">
    <property type="entry name" value="DUF4961"/>
</dbReference>
<feature type="transmembrane region" description="Helical" evidence="1">
    <location>
        <begin position="7"/>
        <end position="24"/>
    </location>
</feature>
<accession>A0A4U9VAV6</accession>
<keyword evidence="1" id="KW-0812">Transmembrane</keyword>
<keyword evidence="1" id="KW-1133">Transmembrane helix</keyword>
<keyword evidence="1" id="KW-0472">Membrane</keyword>
<dbReference type="GeneID" id="78463635"/>
<reference evidence="2 3" key="1">
    <citation type="submission" date="2019-05" db="EMBL/GenBank/DDBJ databases">
        <authorList>
            <consortium name="Pathogen Informatics"/>
        </authorList>
    </citation>
    <scope>NUCLEOTIDE SEQUENCE [LARGE SCALE GENOMIC DNA]</scope>
    <source>
        <strain evidence="2 3">NCTC11429</strain>
    </source>
</reference>
<organism evidence="2 3">
    <name type="scientific">Sphingobacterium thalpophilum</name>
    <dbReference type="NCBI Taxonomy" id="259"/>
    <lineage>
        <taxon>Bacteria</taxon>
        <taxon>Pseudomonadati</taxon>
        <taxon>Bacteroidota</taxon>
        <taxon>Sphingobacteriia</taxon>
        <taxon>Sphingobacteriales</taxon>
        <taxon>Sphingobacteriaceae</taxon>
        <taxon>Sphingobacterium</taxon>
    </lineage>
</organism>
<dbReference type="STRING" id="1123265.GCA_000686625_02622"/>
<dbReference type="RefSeq" id="WP_028069739.1">
    <property type="nucleotide sequence ID" value="NZ_LR590484.1"/>
</dbReference>